<comment type="caution">
    <text evidence="2">The sequence shown here is derived from an EMBL/GenBank/DDBJ whole genome shotgun (WGS) entry which is preliminary data.</text>
</comment>
<dbReference type="EMBL" id="JAUSXV010000001">
    <property type="protein sequence ID" value="MDQ0647237.1"/>
    <property type="molecule type" value="Genomic_DNA"/>
</dbReference>
<reference evidence="2 3" key="1">
    <citation type="submission" date="2023-07" db="EMBL/GenBank/DDBJ databases">
        <title>Comparative genomics of wheat-associated soil bacteria to identify genetic determinants of phenazine resistance.</title>
        <authorList>
            <person name="Mouncey N."/>
        </authorList>
    </citation>
    <scope>NUCLEOTIDE SEQUENCE [LARGE SCALE GENOMIC DNA]</scope>
    <source>
        <strain evidence="2 3">W4I9-1</strain>
    </source>
</reference>
<proteinExistence type="predicted"/>
<gene>
    <name evidence="2" type="ORF">QFZ53_001433</name>
</gene>
<sequence length="204" mass="21692">MSREIPHVYLDLAYVPERVRHFRSAPESEQLSAITELIKRQAQHSSTSAATIAALVIAAGVGLVGAFASALGLHAQNIAMQRSSAVELAELADERGQFSLALEARELAVESLSLGFGLAEAIPLALLFLGLLTIAATWWAADRTKFQRGQGVAYRLLASYGCLTAEAVAVCESEMRLDLCKGSRLLGRASRGPRASGVVDTLKG</sequence>
<protein>
    <submittedName>
        <fullName evidence="2">Uncharacterized protein</fullName>
    </submittedName>
</protein>
<keyword evidence="1" id="KW-0812">Transmembrane</keyword>
<dbReference type="Proteomes" id="UP001244427">
    <property type="component" value="Unassembled WGS sequence"/>
</dbReference>
<evidence type="ECO:0000313" key="3">
    <source>
        <dbReference type="Proteomes" id="UP001244427"/>
    </source>
</evidence>
<evidence type="ECO:0000256" key="1">
    <source>
        <dbReference type="SAM" id="Phobius"/>
    </source>
</evidence>
<accession>A0AAW8EXY1</accession>
<name>A0AAW8EXY1_9MICO</name>
<feature type="transmembrane region" description="Helical" evidence="1">
    <location>
        <begin position="49"/>
        <end position="73"/>
    </location>
</feature>
<dbReference type="RefSeq" id="WP_307295002.1">
    <property type="nucleotide sequence ID" value="NZ_JAUSXV010000001.1"/>
</dbReference>
<keyword evidence="1" id="KW-0472">Membrane</keyword>
<feature type="transmembrane region" description="Helical" evidence="1">
    <location>
        <begin position="121"/>
        <end position="141"/>
    </location>
</feature>
<dbReference type="AlphaFoldDB" id="A0AAW8EXY1"/>
<evidence type="ECO:0000313" key="2">
    <source>
        <dbReference type="EMBL" id="MDQ0647237.1"/>
    </source>
</evidence>
<keyword evidence="3" id="KW-1185">Reference proteome</keyword>
<organism evidence="2 3">
    <name type="scientific">Microbacterium natoriense</name>
    <dbReference type="NCBI Taxonomy" id="284570"/>
    <lineage>
        <taxon>Bacteria</taxon>
        <taxon>Bacillati</taxon>
        <taxon>Actinomycetota</taxon>
        <taxon>Actinomycetes</taxon>
        <taxon>Micrococcales</taxon>
        <taxon>Microbacteriaceae</taxon>
        <taxon>Microbacterium</taxon>
    </lineage>
</organism>
<keyword evidence="1" id="KW-1133">Transmembrane helix</keyword>